<evidence type="ECO:0000256" key="7">
    <source>
        <dbReference type="HAMAP-Rule" id="MF_00265"/>
    </source>
</evidence>
<dbReference type="Gene3D" id="3.40.50.1010">
    <property type="entry name" value="5'-nuclease"/>
    <property type="match status" value="1"/>
</dbReference>
<dbReference type="Pfam" id="PF01850">
    <property type="entry name" value="PIN"/>
    <property type="match status" value="1"/>
</dbReference>
<comment type="function">
    <text evidence="7">Toxic component of a toxin-antitoxin (TA) system. An RNase.</text>
</comment>
<dbReference type="CDD" id="cd09874">
    <property type="entry name" value="PIN_MT3492-like"/>
    <property type="match status" value="1"/>
</dbReference>
<dbReference type="AlphaFoldDB" id="Q7D5L4"/>
<dbReference type="Proteomes" id="UP000001020">
    <property type="component" value="Chromosome"/>
</dbReference>
<evidence type="ECO:0000313" key="10">
    <source>
        <dbReference type="Proteomes" id="UP000001020"/>
    </source>
</evidence>
<feature type="domain" description="PIN" evidence="8">
    <location>
        <begin position="5"/>
        <end position="121"/>
    </location>
</feature>
<dbReference type="FunFam" id="3.40.50.1010:FF:000076">
    <property type="entry name" value="Ribonuclease VapC"/>
    <property type="match status" value="1"/>
</dbReference>
<dbReference type="InterPro" id="IPR029060">
    <property type="entry name" value="PIN-like_dom_sf"/>
</dbReference>
<evidence type="ECO:0000256" key="2">
    <source>
        <dbReference type="ARBA" id="ARBA00022649"/>
    </source>
</evidence>
<accession>Q7D5L4</accession>
<feature type="binding site" evidence="7">
    <location>
        <position position="8"/>
    </location>
    <ligand>
        <name>Mg(2+)</name>
        <dbReference type="ChEBI" id="CHEBI:18420"/>
    </ligand>
</feature>
<comment type="similarity">
    <text evidence="7">Belongs to the PINc/VapC protein family.</text>
</comment>
<evidence type="ECO:0000256" key="6">
    <source>
        <dbReference type="ARBA" id="ARBA00022842"/>
    </source>
</evidence>
<dbReference type="GO" id="GO:0090729">
    <property type="term" value="F:toxin activity"/>
    <property type="evidence" value="ECO:0007669"/>
    <property type="project" value="UniProtKB-KW"/>
</dbReference>
<keyword evidence="7" id="KW-0800">Toxin</keyword>
<feature type="binding site" evidence="7">
    <location>
        <position position="92"/>
    </location>
    <ligand>
        <name>Mg(2+)</name>
        <dbReference type="ChEBI" id="CHEBI:18420"/>
    </ligand>
</feature>
<organism evidence="9 10">
    <name type="scientific">Mycobacterium tuberculosis (strain CDC 1551 / Oshkosh)</name>
    <dbReference type="NCBI Taxonomy" id="83331"/>
    <lineage>
        <taxon>Bacteria</taxon>
        <taxon>Bacillati</taxon>
        <taxon>Actinomycetota</taxon>
        <taxon>Actinomycetes</taxon>
        <taxon>Mycobacteriales</taxon>
        <taxon>Mycobacteriaceae</taxon>
        <taxon>Mycobacterium</taxon>
        <taxon>Mycobacterium tuberculosis complex</taxon>
    </lineage>
</organism>
<dbReference type="GO" id="GO:0004540">
    <property type="term" value="F:RNA nuclease activity"/>
    <property type="evidence" value="ECO:0007669"/>
    <property type="project" value="InterPro"/>
</dbReference>
<keyword evidence="6 7" id="KW-0460">Magnesium</keyword>
<evidence type="ECO:0000256" key="4">
    <source>
        <dbReference type="ARBA" id="ARBA00022723"/>
    </source>
</evidence>
<sequence>MMAAIYLDSSAIVKLAVREPESDALRRYLRTRHPRVSSALARAEVMRALLDKGESARKAGRRALAHLDLLRVDKRVLDLAGGLLPFELRTLDAIHLATAQRLGVDLGRLCTYDDRMRDAAKTLGMAVIAPS</sequence>
<dbReference type="EC" id="3.1.-.-" evidence="7"/>
<dbReference type="SUPFAM" id="SSF88723">
    <property type="entry name" value="PIN domain-like"/>
    <property type="match status" value="1"/>
</dbReference>
<gene>
    <name evidence="7" type="primary">vapC</name>
    <name evidence="9" type="ordered locus">MT3492</name>
</gene>
<dbReference type="GO" id="GO:0000287">
    <property type="term" value="F:magnesium ion binding"/>
    <property type="evidence" value="ECO:0007669"/>
    <property type="project" value="UniProtKB-UniRule"/>
</dbReference>
<dbReference type="InterPro" id="IPR022907">
    <property type="entry name" value="VapC_family"/>
</dbReference>
<dbReference type="InterPro" id="IPR002716">
    <property type="entry name" value="PIN_dom"/>
</dbReference>
<keyword evidence="3 7" id="KW-0540">Nuclease</keyword>
<evidence type="ECO:0000256" key="1">
    <source>
        <dbReference type="ARBA" id="ARBA00001946"/>
    </source>
</evidence>
<evidence type="ECO:0000313" key="9">
    <source>
        <dbReference type="EMBL" id="AAK47828.1"/>
    </source>
</evidence>
<dbReference type="KEGG" id="mtc:MT3492"/>
<dbReference type="HAMAP" id="MF_00265">
    <property type="entry name" value="VapC_Nob1"/>
    <property type="match status" value="1"/>
</dbReference>
<keyword evidence="10" id="KW-1185">Reference proteome</keyword>
<proteinExistence type="inferred from homology"/>
<reference evidence="9 10" key="1">
    <citation type="journal article" date="2002" name="J. Bacteriol.">
        <title>Whole-genome comparison of Mycobacterium tuberculosis clinical and laboratory strains.</title>
        <authorList>
            <person name="Fleischmann R.D."/>
            <person name="Alland D."/>
            <person name="Eisen J.A."/>
            <person name="Carpenter L."/>
            <person name="White O."/>
            <person name="Peterson J."/>
            <person name="DeBoy R."/>
            <person name="Dodson R."/>
            <person name="Gwinn M."/>
            <person name="Haft D."/>
            <person name="Hickey E."/>
            <person name="Kolonay J.F."/>
            <person name="Nelson W.C."/>
            <person name="Umayam L.A."/>
            <person name="Ermolaeva M."/>
            <person name="Salzberg S.L."/>
            <person name="Delcher A."/>
            <person name="Utterback T."/>
            <person name="Weidman J."/>
            <person name="Khouri H."/>
            <person name="Gill J."/>
            <person name="Mikula A."/>
            <person name="Bishai W."/>
            <person name="Jacobs Jr W.R.Jr."/>
            <person name="Venter J.C."/>
            <person name="Fraser C.M."/>
        </authorList>
    </citation>
    <scope>NUCLEOTIDE SEQUENCE [LARGE SCALE GENOMIC DNA]</scope>
    <source>
        <strain evidence="10">CDC 1551 / Oshkosh</strain>
    </source>
</reference>
<dbReference type="EMBL" id="AE000516">
    <property type="protein sequence ID" value="AAK47828.1"/>
    <property type="molecule type" value="Genomic_DNA"/>
</dbReference>
<keyword evidence="5 7" id="KW-0378">Hydrolase</keyword>
<comment type="cofactor">
    <cofactor evidence="1 7">
        <name>Mg(2+)</name>
        <dbReference type="ChEBI" id="CHEBI:18420"/>
    </cofactor>
</comment>
<keyword evidence="4 7" id="KW-0479">Metal-binding</keyword>
<dbReference type="GO" id="GO:0016787">
    <property type="term" value="F:hydrolase activity"/>
    <property type="evidence" value="ECO:0007669"/>
    <property type="project" value="UniProtKB-KW"/>
</dbReference>
<evidence type="ECO:0000256" key="5">
    <source>
        <dbReference type="ARBA" id="ARBA00022801"/>
    </source>
</evidence>
<evidence type="ECO:0000259" key="8">
    <source>
        <dbReference type="Pfam" id="PF01850"/>
    </source>
</evidence>
<keyword evidence="2 7" id="KW-1277">Toxin-antitoxin system</keyword>
<name>Q7D5L4_MYCTO</name>
<dbReference type="HOGENOM" id="CLU_119496_0_1_11"/>
<protein>
    <recommendedName>
        <fullName evidence="7">Ribonuclease VapC</fullName>
        <shortName evidence="7">RNase VapC</shortName>
        <ecNumber evidence="7">3.1.-.-</ecNumber>
    </recommendedName>
    <alternativeName>
        <fullName evidence="7">Toxin VapC</fullName>
    </alternativeName>
</protein>
<evidence type="ECO:0000256" key="3">
    <source>
        <dbReference type="ARBA" id="ARBA00022722"/>
    </source>
</evidence>